<dbReference type="Gene3D" id="3.60.21.10">
    <property type="match status" value="1"/>
</dbReference>
<reference evidence="3 4" key="1">
    <citation type="journal article" date="2013" name="Genome Announc.">
        <title>Complete Genomic Sequence of 'Thermofilum adornatus' Strain 1910bT, a Hyperthermophilic Anaerobic Organotrophic Crenarchaeon.</title>
        <authorList>
            <person name="Dominova I.N."/>
            <person name="Kublanov I.V."/>
            <person name="Podosokorskaya O.A."/>
            <person name="Derbikova K.S."/>
            <person name="Patrushev M.V."/>
            <person name="Toshchakov S.V."/>
        </authorList>
    </citation>
    <scope>NUCLEOTIDE SEQUENCE [LARGE SCALE GENOMIC DNA]</scope>
    <source>
        <strain evidence="4">1910b</strain>
    </source>
</reference>
<dbReference type="PANTHER" id="PTHR43165:SF1">
    <property type="entry name" value="PHOSPHODIESTERASE MJ0936"/>
    <property type="match status" value="1"/>
</dbReference>
<dbReference type="EMBL" id="CP006646">
    <property type="protein sequence ID" value="AGT34767.1"/>
    <property type="molecule type" value="Genomic_DNA"/>
</dbReference>
<dbReference type="KEGG" id="thb:N186_01860"/>
<dbReference type="InterPro" id="IPR053193">
    <property type="entry name" value="MetalloPDE_YfcE-like"/>
</dbReference>
<dbReference type="InterPro" id="IPR000979">
    <property type="entry name" value="Phosphodiesterase_MJ0936/Vps29"/>
</dbReference>
<gene>
    <name evidence="3" type="ORF">N186_01860</name>
</gene>
<dbReference type="HOGENOM" id="CLU_063749_4_0_2"/>
<keyword evidence="1" id="KW-0479">Metal-binding</keyword>
<evidence type="ECO:0000256" key="1">
    <source>
        <dbReference type="RuleBase" id="RU362039"/>
    </source>
</evidence>
<dbReference type="InterPro" id="IPR041802">
    <property type="entry name" value="MPP_YfcE"/>
</dbReference>
<comment type="similarity">
    <text evidence="1">Belongs to the metallophosphoesterase superfamily. YfcE family.</text>
</comment>
<dbReference type="InterPro" id="IPR024654">
    <property type="entry name" value="Calcineurin-like_PHP_lpxH"/>
</dbReference>
<name>S6A571_9CREN</name>
<dbReference type="GO" id="GO:0046872">
    <property type="term" value="F:metal ion binding"/>
    <property type="evidence" value="ECO:0007669"/>
    <property type="project" value="UniProtKB-KW"/>
</dbReference>
<dbReference type="NCBIfam" id="TIGR00040">
    <property type="entry name" value="yfcE"/>
    <property type="match status" value="1"/>
</dbReference>
<feature type="domain" description="Calcineurin-like phosphoesterase" evidence="2">
    <location>
        <begin position="3"/>
        <end position="160"/>
    </location>
</feature>
<dbReference type="GO" id="GO:0016787">
    <property type="term" value="F:hydrolase activity"/>
    <property type="evidence" value="ECO:0007669"/>
    <property type="project" value="UniProtKB-UniRule"/>
</dbReference>
<keyword evidence="4" id="KW-1185">Reference proteome</keyword>
<dbReference type="AlphaFoldDB" id="S6A571"/>
<dbReference type="PANTHER" id="PTHR43165">
    <property type="entry name" value="METALLOPHOSPHOESTERASE"/>
    <property type="match status" value="1"/>
</dbReference>
<dbReference type="CDD" id="cd00841">
    <property type="entry name" value="MPP_YfcE"/>
    <property type="match status" value="1"/>
</dbReference>
<evidence type="ECO:0000313" key="4">
    <source>
        <dbReference type="Proteomes" id="UP000015543"/>
    </source>
</evidence>
<dbReference type="Pfam" id="PF12850">
    <property type="entry name" value="Metallophos_2"/>
    <property type="match status" value="1"/>
</dbReference>
<dbReference type="SUPFAM" id="SSF56300">
    <property type="entry name" value="Metallo-dependent phosphatases"/>
    <property type="match status" value="1"/>
</dbReference>
<dbReference type="EC" id="3.1.4.-" evidence="1"/>
<evidence type="ECO:0000259" key="2">
    <source>
        <dbReference type="Pfam" id="PF12850"/>
    </source>
</evidence>
<organism evidence="3 4">
    <name type="scientific">Thermofilum adornatum</name>
    <dbReference type="NCBI Taxonomy" id="1365176"/>
    <lineage>
        <taxon>Archaea</taxon>
        <taxon>Thermoproteota</taxon>
        <taxon>Thermoprotei</taxon>
        <taxon>Thermofilales</taxon>
        <taxon>Thermofilaceae</taxon>
        <taxon>Thermofilum</taxon>
    </lineage>
</organism>
<dbReference type="eggNOG" id="arCOG01141">
    <property type="taxonomic scope" value="Archaea"/>
</dbReference>
<dbReference type="PATRIC" id="fig|1365176.7.peg.371"/>
<proteinExistence type="inferred from homology"/>
<comment type="cofactor">
    <cofactor evidence="1">
        <name>a divalent metal cation</name>
        <dbReference type="ChEBI" id="CHEBI:60240"/>
    </cofactor>
</comment>
<evidence type="ECO:0000313" key="3">
    <source>
        <dbReference type="EMBL" id="AGT34767.1"/>
    </source>
</evidence>
<dbReference type="InterPro" id="IPR029052">
    <property type="entry name" value="Metallo-depent_PP-like"/>
</dbReference>
<dbReference type="Proteomes" id="UP000015543">
    <property type="component" value="Chromosome"/>
</dbReference>
<protein>
    <recommendedName>
        <fullName evidence="1">Phosphoesterase</fullName>
        <ecNumber evidence="1">3.1.4.-</ecNumber>
    </recommendedName>
</protein>
<accession>S6A571</accession>
<sequence>MKRIAVVSDSHDNLEAISLFIEHVKKENIEAIIHAGDIVSPFALRMFKGLKLYAVFGNNDGEKLLLKKAADELGITLEEQPLFVTIEPYSIAVIHGVGSLEKTQKFAKALAKSGDFRLVVYGHTHQIDVQQVGEALVLNPGTLSGYLAGKRTYAIVNLDTLQADIVEL</sequence>